<organism evidence="2 3">
    <name type="scientific">Pelotomaculum schinkii</name>
    <dbReference type="NCBI Taxonomy" id="78350"/>
    <lineage>
        <taxon>Bacteria</taxon>
        <taxon>Bacillati</taxon>
        <taxon>Bacillota</taxon>
        <taxon>Clostridia</taxon>
        <taxon>Eubacteriales</taxon>
        <taxon>Desulfotomaculaceae</taxon>
        <taxon>Pelotomaculum</taxon>
    </lineage>
</organism>
<proteinExistence type="predicted"/>
<evidence type="ECO:0000256" key="1">
    <source>
        <dbReference type="SAM" id="MobiDB-lite"/>
    </source>
</evidence>
<dbReference type="Proteomes" id="UP000298324">
    <property type="component" value="Unassembled WGS sequence"/>
</dbReference>
<reference evidence="2 3" key="1">
    <citation type="journal article" date="2018" name="Environ. Microbiol.">
        <title>Novel energy conservation strategies and behaviour of Pelotomaculum schinkii driving syntrophic propionate catabolism.</title>
        <authorList>
            <person name="Hidalgo-Ahumada C.A.P."/>
            <person name="Nobu M.K."/>
            <person name="Narihiro T."/>
            <person name="Tamaki H."/>
            <person name="Liu W.T."/>
            <person name="Kamagata Y."/>
            <person name="Stams A.J.M."/>
            <person name="Imachi H."/>
            <person name="Sousa D.Z."/>
        </authorList>
    </citation>
    <scope>NUCLEOTIDE SEQUENCE [LARGE SCALE GENOMIC DNA]</scope>
    <source>
        <strain evidence="2 3">HH</strain>
    </source>
</reference>
<comment type="caution">
    <text evidence="2">The sequence shown here is derived from an EMBL/GenBank/DDBJ whole genome shotgun (WGS) entry which is preliminary data.</text>
</comment>
<name>A0A4Y7RGJ0_9FIRM</name>
<dbReference type="RefSeq" id="WP_190239651.1">
    <property type="nucleotide sequence ID" value="NZ_QFGA01000001.1"/>
</dbReference>
<accession>A0A4Y7RGJ0</accession>
<sequence>MSLKTAELQENIKKAFNNAKDRAVKEIGKLQPEEVQDKIVEIENKVQDQLAQDLASAIESYIKSGDVVGIVTEGSVHVVTTGNASSQQGDADFTSTQVDTGKIQ</sequence>
<evidence type="ECO:0000313" key="2">
    <source>
        <dbReference type="EMBL" id="TEB07869.1"/>
    </source>
</evidence>
<dbReference type="EMBL" id="QFGA01000001">
    <property type="protein sequence ID" value="TEB07869.1"/>
    <property type="molecule type" value="Genomic_DNA"/>
</dbReference>
<protein>
    <submittedName>
        <fullName evidence="2">Uncharacterized protein</fullName>
    </submittedName>
</protein>
<evidence type="ECO:0000313" key="3">
    <source>
        <dbReference type="Proteomes" id="UP000298324"/>
    </source>
</evidence>
<feature type="region of interest" description="Disordered" evidence="1">
    <location>
        <begin position="82"/>
        <end position="104"/>
    </location>
</feature>
<keyword evidence="3" id="KW-1185">Reference proteome</keyword>
<dbReference type="AlphaFoldDB" id="A0A4Y7RGJ0"/>
<gene>
    <name evidence="2" type="ORF">Psch_01424</name>
</gene>